<evidence type="ECO:0000256" key="6">
    <source>
        <dbReference type="ARBA" id="ARBA00023136"/>
    </source>
</evidence>
<keyword evidence="9" id="KW-1185">Reference proteome</keyword>
<dbReference type="RefSeq" id="WP_236736899.1">
    <property type="nucleotide sequence ID" value="NZ_FOCM01000001.1"/>
</dbReference>
<feature type="transmembrane region" description="Helical" evidence="7">
    <location>
        <begin position="94"/>
        <end position="117"/>
    </location>
</feature>
<feature type="transmembrane region" description="Helical" evidence="7">
    <location>
        <begin position="321"/>
        <end position="341"/>
    </location>
</feature>
<evidence type="ECO:0000256" key="4">
    <source>
        <dbReference type="ARBA" id="ARBA00022692"/>
    </source>
</evidence>
<keyword evidence="3" id="KW-1003">Cell membrane</keyword>
<dbReference type="InterPro" id="IPR052031">
    <property type="entry name" value="Membrane_Transporter-Flippase"/>
</dbReference>
<dbReference type="Pfam" id="PF01554">
    <property type="entry name" value="MatE"/>
    <property type="match status" value="2"/>
</dbReference>
<evidence type="ECO:0000256" key="1">
    <source>
        <dbReference type="ARBA" id="ARBA00004429"/>
    </source>
</evidence>
<dbReference type="PANTHER" id="PTHR43549">
    <property type="entry name" value="MULTIDRUG RESISTANCE PROTEIN YPNP-RELATED"/>
    <property type="match status" value="1"/>
</dbReference>
<proteinExistence type="predicted"/>
<dbReference type="GO" id="GO:0042910">
    <property type="term" value="F:xenobiotic transmembrane transporter activity"/>
    <property type="evidence" value="ECO:0007669"/>
    <property type="project" value="InterPro"/>
</dbReference>
<dbReference type="GO" id="GO:0015297">
    <property type="term" value="F:antiporter activity"/>
    <property type="evidence" value="ECO:0007669"/>
    <property type="project" value="InterPro"/>
</dbReference>
<feature type="transmembrane region" description="Helical" evidence="7">
    <location>
        <begin position="417"/>
        <end position="438"/>
    </location>
</feature>
<feature type="transmembrane region" description="Helical" evidence="7">
    <location>
        <begin position="48"/>
        <end position="73"/>
    </location>
</feature>
<protein>
    <submittedName>
        <fullName evidence="8">Putative efflux protein, MATE family</fullName>
    </submittedName>
</protein>
<gene>
    <name evidence="8" type="ORF">SAMN04488011_10119</name>
</gene>
<name>A0A1H8A8M3_9RHOB</name>
<evidence type="ECO:0000313" key="8">
    <source>
        <dbReference type="EMBL" id="SEM65887.1"/>
    </source>
</evidence>
<dbReference type="InterPro" id="IPR048279">
    <property type="entry name" value="MdtK-like"/>
</dbReference>
<dbReference type="PANTHER" id="PTHR43549:SF3">
    <property type="entry name" value="MULTIDRUG RESISTANCE PROTEIN YPNP-RELATED"/>
    <property type="match status" value="1"/>
</dbReference>
<evidence type="ECO:0000256" key="3">
    <source>
        <dbReference type="ARBA" id="ARBA00022475"/>
    </source>
</evidence>
<feature type="transmembrane region" description="Helical" evidence="7">
    <location>
        <begin position="361"/>
        <end position="381"/>
    </location>
</feature>
<accession>A0A1H8A8M3</accession>
<feature type="transmembrane region" description="Helical" evidence="7">
    <location>
        <begin position="198"/>
        <end position="220"/>
    </location>
</feature>
<sequence>MAKGDRDLTAGSVRWAVVGTSAPMVVGIFGVIAVGLADAFFLGKVGQAQLAAVGFFFPVATAITSLSIGLSAGSNAALSQGIGRADGDGAVNRVAFHALGLGIAIGVITALVLWLLLNPIFSLLGATDRTLPEIRAYMGWWLMSFPLLVISMQLGAIFRAHGNAVTASIIMSGQSVFNIAIDPLLIFGMWGLPEMGTGGAGLATFLARLLAVLFGLAWALRSGHLTLCADPLKNLWNSARQILGVGLPAAFSNAINPMGMAAVTAAVATLGDAAVAGFGAATRIQTLALVPMLALSSGIGPVIGQNWGGDRQDRAGGAMRFTFLLCILYGAALAALLLLFGDVFAGAIASGEEDAQIATTYLHIAGLSLFGYGMMVTANAAMNARSRATVSMGLSLGRILLVYIPLAWALVGVMGFTGIAVAAAVANVAASLAALVAARWTGILSLDLPGVPVPSARPAE</sequence>
<reference evidence="9" key="1">
    <citation type="submission" date="2016-10" db="EMBL/GenBank/DDBJ databases">
        <authorList>
            <person name="Varghese N."/>
            <person name="Submissions S."/>
        </authorList>
    </citation>
    <scope>NUCLEOTIDE SEQUENCE [LARGE SCALE GENOMIC DNA]</scope>
    <source>
        <strain evidence="9">DSM 26893</strain>
    </source>
</reference>
<comment type="subcellular location">
    <subcellularLocation>
        <location evidence="1">Cell inner membrane</location>
        <topology evidence="1">Multi-pass membrane protein</topology>
    </subcellularLocation>
</comment>
<keyword evidence="2" id="KW-0813">Transport</keyword>
<feature type="transmembrane region" description="Helical" evidence="7">
    <location>
        <begin position="12"/>
        <end position="36"/>
    </location>
</feature>
<dbReference type="Proteomes" id="UP000199372">
    <property type="component" value="Unassembled WGS sequence"/>
</dbReference>
<dbReference type="EMBL" id="FOCM01000001">
    <property type="protein sequence ID" value="SEM65887.1"/>
    <property type="molecule type" value="Genomic_DNA"/>
</dbReference>
<dbReference type="NCBIfam" id="TIGR00797">
    <property type="entry name" value="matE"/>
    <property type="match status" value="1"/>
</dbReference>
<keyword evidence="4 7" id="KW-0812">Transmembrane</keyword>
<dbReference type="InterPro" id="IPR002528">
    <property type="entry name" value="MATE_fam"/>
</dbReference>
<evidence type="ECO:0000256" key="2">
    <source>
        <dbReference type="ARBA" id="ARBA00022448"/>
    </source>
</evidence>
<feature type="transmembrane region" description="Helical" evidence="7">
    <location>
        <begin position="170"/>
        <end position="192"/>
    </location>
</feature>
<feature type="transmembrane region" description="Helical" evidence="7">
    <location>
        <begin position="393"/>
        <end position="411"/>
    </location>
</feature>
<evidence type="ECO:0000313" key="9">
    <source>
        <dbReference type="Proteomes" id="UP000199372"/>
    </source>
</evidence>
<keyword evidence="6 7" id="KW-0472">Membrane</keyword>
<organism evidence="8 9">
    <name type="scientific">Palleronia pelagia</name>
    <dbReference type="NCBI Taxonomy" id="387096"/>
    <lineage>
        <taxon>Bacteria</taxon>
        <taxon>Pseudomonadati</taxon>
        <taxon>Pseudomonadota</taxon>
        <taxon>Alphaproteobacteria</taxon>
        <taxon>Rhodobacterales</taxon>
        <taxon>Roseobacteraceae</taxon>
        <taxon>Palleronia</taxon>
    </lineage>
</organism>
<evidence type="ECO:0000256" key="7">
    <source>
        <dbReference type="SAM" id="Phobius"/>
    </source>
</evidence>
<feature type="transmembrane region" description="Helical" evidence="7">
    <location>
        <begin position="137"/>
        <end position="158"/>
    </location>
</feature>
<evidence type="ECO:0000256" key="5">
    <source>
        <dbReference type="ARBA" id="ARBA00022989"/>
    </source>
</evidence>
<dbReference type="AlphaFoldDB" id="A0A1H8A8M3"/>
<keyword evidence="5 7" id="KW-1133">Transmembrane helix</keyword>
<dbReference type="GO" id="GO:0005886">
    <property type="term" value="C:plasma membrane"/>
    <property type="evidence" value="ECO:0007669"/>
    <property type="project" value="UniProtKB-SubCell"/>
</dbReference>
<dbReference type="PIRSF" id="PIRSF006603">
    <property type="entry name" value="DinF"/>
    <property type="match status" value="1"/>
</dbReference>